<dbReference type="GO" id="GO:0015499">
    <property type="term" value="F:formate transmembrane transporter activity"/>
    <property type="evidence" value="ECO:0007669"/>
    <property type="project" value="InterPro"/>
</dbReference>
<name>E8N272_ANATU</name>
<evidence type="ECO:0000256" key="1">
    <source>
        <dbReference type="ARBA" id="ARBA00004429"/>
    </source>
</evidence>
<feature type="transmembrane region" description="Helical" evidence="10">
    <location>
        <begin position="114"/>
        <end position="135"/>
    </location>
</feature>
<comment type="similarity">
    <text evidence="9">Belongs to the FNT transporter (TC 1.A.16) family.</text>
</comment>
<evidence type="ECO:0000256" key="3">
    <source>
        <dbReference type="ARBA" id="ARBA00022475"/>
    </source>
</evidence>
<dbReference type="InterPro" id="IPR000292">
    <property type="entry name" value="For/NO2_transpt"/>
</dbReference>
<reference evidence="11 12" key="1">
    <citation type="submission" date="2010-12" db="EMBL/GenBank/DDBJ databases">
        <title>Whole genome sequence of Anaerolinea thermophila UNI-1.</title>
        <authorList>
            <person name="Narita-Yamada S."/>
            <person name="Kishi E."/>
            <person name="Watanabe Y."/>
            <person name="Takasaki K."/>
            <person name="Ankai A."/>
            <person name="Oguchi A."/>
            <person name="Fukui S."/>
            <person name="Takahashi M."/>
            <person name="Yashiro I."/>
            <person name="Hosoyama A."/>
            <person name="Sekiguchi Y."/>
            <person name="Hanada S."/>
            <person name="Fujita N."/>
        </authorList>
    </citation>
    <scope>NUCLEOTIDE SEQUENCE [LARGE SCALE GENOMIC DNA]</scope>
    <source>
        <strain evidence="12">DSM 14523 / JCM 11388 / NBRC 100420 / UNI-1</strain>
    </source>
</reference>
<feature type="transmembrane region" description="Helical" evidence="10">
    <location>
        <begin position="33"/>
        <end position="54"/>
    </location>
</feature>
<dbReference type="InterPro" id="IPR023999">
    <property type="entry name" value="Formate_transptr_FocA"/>
</dbReference>
<evidence type="ECO:0000256" key="8">
    <source>
        <dbReference type="ARBA" id="ARBA00035914"/>
    </source>
</evidence>
<accession>E8N272</accession>
<dbReference type="PROSITE" id="PS01005">
    <property type="entry name" value="FORMATE_NITRITE_TP_1"/>
    <property type="match status" value="1"/>
</dbReference>
<comment type="catalytic activity">
    <reaction evidence="8">
        <text>formate(in) = formate(out)</text>
        <dbReference type="Rhea" id="RHEA:29679"/>
        <dbReference type="ChEBI" id="CHEBI:15740"/>
    </reaction>
</comment>
<dbReference type="InterPro" id="IPR024002">
    <property type="entry name" value="For/NO2_transpt_CS"/>
</dbReference>
<organism evidence="11 12">
    <name type="scientific">Anaerolinea thermophila (strain DSM 14523 / JCM 11388 / NBRC 100420 / UNI-1)</name>
    <dbReference type="NCBI Taxonomy" id="926569"/>
    <lineage>
        <taxon>Bacteria</taxon>
        <taxon>Bacillati</taxon>
        <taxon>Chloroflexota</taxon>
        <taxon>Anaerolineae</taxon>
        <taxon>Anaerolineales</taxon>
        <taxon>Anaerolineaceae</taxon>
        <taxon>Anaerolinea</taxon>
    </lineage>
</organism>
<dbReference type="STRING" id="926569.ANT_29930"/>
<evidence type="ECO:0000256" key="9">
    <source>
        <dbReference type="ARBA" id="ARBA00049660"/>
    </source>
</evidence>
<keyword evidence="5 10" id="KW-0812">Transmembrane</keyword>
<sequence length="290" mass="30306">MLTNGEISLDALLPPEMAKKAEAIGVKKASLDLLSMFALAVLAGAFIAMGAIFSTTVSAGSTLPYGVTRLLAGLAFSLGLTLVVVGGAELFTGNVLILMAFANGKVSFGALLRNWLVVYLGNFVGSLATAGLVFLSKQYTFGNGVVGLTALNIANSKSALEFVPAVALGILCNALVCLAVWLTYSARTTTDKILAILPPITAFVAAGFEHSIANMYFIPLGLFIKNWAPASFWGLKALEEAGKTAGSFTALTWGNFFVNNLIPVTLGNIIGGGVLVGLVYWFVYLRGHKG</sequence>
<feature type="transmembrane region" description="Helical" evidence="10">
    <location>
        <begin position="162"/>
        <end position="184"/>
    </location>
</feature>
<dbReference type="KEGG" id="atm:ANT_29930"/>
<feature type="transmembrane region" description="Helical" evidence="10">
    <location>
        <begin position="261"/>
        <end position="283"/>
    </location>
</feature>
<evidence type="ECO:0000313" key="12">
    <source>
        <dbReference type="Proteomes" id="UP000008922"/>
    </source>
</evidence>
<dbReference type="NCBIfam" id="TIGR00790">
    <property type="entry name" value="fnt"/>
    <property type="match status" value="1"/>
</dbReference>
<dbReference type="FunCoup" id="E8N272">
    <property type="interactions" value="41"/>
</dbReference>
<proteinExistence type="inferred from homology"/>
<evidence type="ECO:0000313" key="11">
    <source>
        <dbReference type="EMBL" id="BAJ65019.1"/>
    </source>
</evidence>
<dbReference type="eggNOG" id="COG2116">
    <property type="taxonomic scope" value="Bacteria"/>
</dbReference>
<dbReference type="Gene3D" id="1.20.1080.10">
    <property type="entry name" value="Glycerol uptake facilitator protein"/>
    <property type="match status" value="1"/>
</dbReference>
<keyword evidence="3" id="KW-1003">Cell membrane</keyword>
<keyword evidence="4" id="KW-0997">Cell inner membrane</keyword>
<keyword evidence="7 10" id="KW-0472">Membrane</keyword>
<dbReference type="Proteomes" id="UP000008922">
    <property type="component" value="Chromosome"/>
</dbReference>
<dbReference type="RefSeq" id="WP_013561363.1">
    <property type="nucleotide sequence ID" value="NC_014960.1"/>
</dbReference>
<dbReference type="InParanoid" id="E8N272"/>
<evidence type="ECO:0000256" key="2">
    <source>
        <dbReference type="ARBA" id="ARBA00022448"/>
    </source>
</evidence>
<dbReference type="EMBL" id="AP012029">
    <property type="protein sequence ID" value="BAJ65019.1"/>
    <property type="molecule type" value="Genomic_DNA"/>
</dbReference>
<dbReference type="Pfam" id="PF01226">
    <property type="entry name" value="Form_Nir_trans"/>
    <property type="match status" value="1"/>
</dbReference>
<dbReference type="PANTHER" id="PTHR30520:SF10">
    <property type="entry name" value="FORMATE CHANNEL FOCA-RELATED"/>
    <property type="match status" value="1"/>
</dbReference>
<dbReference type="AlphaFoldDB" id="E8N272"/>
<protein>
    <submittedName>
        <fullName evidence="11">Formate/nitrite transporter</fullName>
    </submittedName>
</protein>
<comment type="subcellular location">
    <subcellularLocation>
        <location evidence="1">Cell inner membrane</location>
        <topology evidence="1">Multi-pass membrane protein</topology>
    </subcellularLocation>
</comment>
<dbReference type="HOGENOM" id="CLU_036896_3_0_0"/>
<keyword evidence="6 10" id="KW-1133">Transmembrane helix</keyword>
<evidence type="ECO:0000256" key="6">
    <source>
        <dbReference type="ARBA" id="ARBA00022989"/>
    </source>
</evidence>
<keyword evidence="2" id="KW-0813">Transport</keyword>
<dbReference type="GO" id="GO:0005886">
    <property type="term" value="C:plasma membrane"/>
    <property type="evidence" value="ECO:0007669"/>
    <property type="project" value="UniProtKB-SubCell"/>
</dbReference>
<evidence type="ECO:0000256" key="10">
    <source>
        <dbReference type="SAM" id="Phobius"/>
    </source>
</evidence>
<feature type="transmembrane region" description="Helical" evidence="10">
    <location>
        <begin position="74"/>
        <end position="102"/>
    </location>
</feature>
<dbReference type="InterPro" id="IPR023271">
    <property type="entry name" value="Aquaporin-like"/>
</dbReference>
<dbReference type="PANTHER" id="PTHR30520">
    <property type="entry name" value="FORMATE TRANSPORTER-RELATED"/>
    <property type="match status" value="1"/>
</dbReference>
<feature type="transmembrane region" description="Helical" evidence="10">
    <location>
        <begin position="196"/>
        <end position="218"/>
    </location>
</feature>
<keyword evidence="12" id="KW-1185">Reference proteome</keyword>
<gene>
    <name evidence="11" type="ordered locus">ANT_29930</name>
</gene>
<evidence type="ECO:0000256" key="7">
    <source>
        <dbReference type="ARBA" id="ARBA00023136"/>
    </source>
</evidence>
<dbReference type="NCBIfam" id="TIGR04060">
    <property type="entry name" value="formate_focA"/>
    <property type="match status" value="1"/>
</dbReference>
<evidence type="ECO:0000256" key="5">
    <source>
        <dbReference type="ARBA" id="ARBA00022692"/>
    </source>
</evidence>
<evidence type="ECO:0000256" key="4">
    <source>
        <dbReference type="ARBA" id="ARBA00022519"/>
    </source>
</evidence>